<keyword evidence="1" id="KW-0862">Zinc</keyword>
<dbReference type="InterPro" id="IPR007527">
    <property type="entry name" value="Znf_SWIM"/>
</dbReference>
<dbReference type="PANTHER" id="PTHR33977">
    <property type="entry name" value="ZINC ION BINDING PROTEIN"/>
    <property type="match status" value="1"/>
</dbReference>
<keyword evidence="1" id="KW-0479">Metal-binding</keyword>
<dbReference type="PROSITE" id="PS50966">
    <property type="entry name" value="ZF_SWIM"/>
    <property type="match status" value="1"/>
</dbReference>
<proteinExistence type="predicted"/>
<feature type="domain" description="SWIM-type" evidence="2">
    <location>
        <begin position="372"/>
        <end position="404"/>
    </location>
</feature>
<dbReference type="GO" id="GO:0008270">
    <property type="term" value="F:zinc ion binding"/>
    <property type="evidence" value="ECO:0007669"/>
    <property type="project" value="UniProtKB-KW"/>
</dbReference>
<dbReference type="AlphaFoldDB" id="A0A6J2XR82"/>
<evidence type="ECO:0000256" key="1">
    <source>
        <dbReference type="PROSITE-ProRule" id="PRU00325"/>
    </source>
</evidence>
<keyword evidence="1" id="KW-0863">Zinc-finger</keyword>
<dbReference type="Proteomes" id="UP000504635">
    <property type="component" value="Unplaced"/>
</dbReference>
<sequence length="520" mass="61724">MSRGDLAYLMRKFNIYNQRDKDGMIATALKVEEWNKDGRNYAFLFKQIGTSYPGLKDEDFAVGFMNNIMEKKLKDFSKIICMDGTHGTNRRNWELTTVLVKDDQNMGFPVAFLVTNRLDQVIQNIFRELKSRLGQTIDAEYIMTDDDPKYYNAWTLNMETEEKPRRLLCTWHVVKNWNIQGRSKIKKQENRQAMKREMRKILKETDINKFLKLTNAYFKNLEDEGENEFLTYLQKYYFQDQSRIMMWAHCYRLNAGINTNMAIESLNKVLKYNKMNGERNIRVEKLLDLLEELVDDKMWKRIINRERPNANNYHHKICVDAHKKGEEMVGKVSSFEFGMYKIESSTVSNKFYVVSHNEICDDNCRAVYCNKCKVCIHRYTCQCPEYLVKTAMCKHIHAVATFEQRSESVSGSIDSQEDNNLYLEQPASTSQYNNELDHFIQEREVNDDLYVDNERRREIILQEMCNDIRSYGSNLNNNEFEQFVVRFADFKKSLSFTSNIEMSRKRKIEKQVYFPNKKSK</sequence>
<dbReference type="InParanoid" id="A0A6J2XR82"/>
<evidence type="ECO:0000313" key="3">
    <source>
        <dbReference type="Proteomes" id="UP000504635"/>
    </source>
</evidence>
<name>A0A6J2XR82_SITOR</name>
<dbReference type="OrthoDB" id="10031901at2759"/>
<gene>
    <name evidence="4" type="primary">LOC115880768</name>
</gene>
<dbReference type="InterPro" id="IPR018289">
    <property type="entry name" value="MULE_transposase_dom"/>
</dbReference>
<reference evidence="4" key="1">
    <citation type="submission" date="2025-08" db="UniProtKB">
        <authorList>
            <consortium name="RefSeq"/>
        </authorList>
    </citation>
    <scope>IDENTIFICATION</scope>
    <source>
        <tissue evidence="4">Gonads</tissue>
    </source>
</reference>
<dbReference type="RefSeq" id="XP_030753912.1">
    <property type="nucleotide sequence ID" value="XM_030898052.1"/>
</dbReference>
<organism evidence="3 4">
    <name type="scientific">Sitophilus oryzae</name>
    <name type="common">Rice weevil</name>
    <name type="synonym">Curculio oryzae</name>
    <dbReference type="NCBI Taxonomy" id="7048"/>
    <lineage>
        <taxon>Eukaryota</taxon>
        <taxon>Metazoa</taxon>
        <taxon>Ecdysozoa</taxon>
        <taxon>Arthropoda</taxon>
        <taxon>Hexapoda</taxon>
        <taxon>Insecta</taxon>
        <taxon>Pterygota</taxon>
        <taxon>Neoptera</taxon>
        <taxon>Endopterygota</taxon>
        <taxon>Coleoptera</taxon>
        <taxon>Polyphaga</taxon>
        <taxon>Cucujiformia</taxon>
        <taxon>Curculionidae</taxon>
        <taxon>Dryophthorinae</taxon>
        <taxon>Sitophilus</taxon>
    </lineage>
</organism>
<accession>A0A6J2XR82</accession>
<dbReference type="Pfam" id="PF10551">
    <property type="entry name" value="MULE"/>
    <property type="match status" value="1"/>
</dbReference>
<protein>
    <submittedName>
        <fullName evidence="4">Uncharacterized protein LOC115880768</fullName>
    </submittedName>
</protein>
<evidence type="ECO:0000313" key="4">
    <source>
        <dbReference type="RefSeq" id="XP_030753912.1"/>
    </source>
</evidence>
<dbReference type="KEGG" id="soy:115880768"/>
<evidence type="ECO:0000259" key="2">
    <source>
        <dbReference type="PROSITE" id="PS50966"/>
    </source>
</evidence>
<keyword evidence="3" id="KW-1185">Reference proteome</keyword>
<dbReference type="PANTHER" id="PTHR33977:SF1">
    <property type="entry name" value="ZINC ION BINDING PROTEIN"/>
    <property type="match status" value="1"/>
</dbReference>
<dbReference type="GeneID" id="115880768"/>